<evidence type="ECO:0000259" key="11">
    <source>
        <dbReference type="Pfam" id="PF00394"/>
    </source>
</evidence>
<evidence type="ECO:0000256" key="5">
    <source>
        <dbReference type="ARBA" id="ARBA00038978"/>
    </source>
</evidence>
<dbReference type="InterPro" id="IPR033138">
    <property type="entry name" value="Cu_oxidase_CS"/>
</dbReference>
<dbReference type="SUPFAM" id="SSF49503">
    <property type="entry name" value="Cupredoxins"/>
    <property type="match status" value="3"/>
</dbReference>
<evidence type="ECO:0000256" key="8">
    <source>
        <dbReference type="ARBA" id="ARBA00043090"/>
    </source>
</evidence>
<comment type="caution">
    <text evidence="14">The sequence shown here is derived from an EMBL/GenBank/DDBJ whole genome shotgun (WGS) entry which is preliminary data.</text>
</comment>
<dbReference type="InterPro" id="IPR006311">
    <property type="entry name" value="TAT_signal"/>
</dbReference>
<dbReference type="EMBL" id="JAFMOF010000001">
    <property type="protein sequence ID" value="MBO0651836.1"/>
    <property type="molecule type" value="Genomic_DNA"/>
</dbReference>
<name>A0A939JKA2_9ACTN</name>
<evidence type="ECO:0000256" key="7">
    <source>
        <dbReference type="ARBA" id="ARBA00042896"/>
    </source>
</evidence>
<dbReference type="PANTHER" id="PTHR48267:SF1">
    <property type="entry name" value="BILIRUBIN OXIDASE"/>
    <property type="match status" value="1"/>
</dbReference>
<evidence type="ECO:0000256" key="6">
    <source>
        <dbReference type="ARBA" id="ARBA00041027"/>
    </source>
</evidence>
<evidence type="ECO:0000256" key="1">
    <source>
        <dbReference type="ARBA" id="ARBA00010609"/>
    </source>
</evidence>
<evidence type="ECO:0000256" key="10">
    <source>
        <dbReference type="SAM" id="SignalP"/>
    </source>
</evidence>
<dbReference type="RefSeq" id="WP_207246634.1">
    <property type="nucleotide sequence ID" value="NZ_JAFMOF010000001.1"/>
</dbReference>
<evidence type="ECO:0000256" key="4">
    <source>
        <dbReference type="ARBA" id="ARBA00023002"/>
    </source>
</evidence>
<evidence type="ECO:0000256" key="3">
    <source>
        <dbReference type="ARBA" id="ARBA00022723"/>
    </source>
</evidence>
<organism evidence="14 15">
    <name type="scientific">Streptomyces triculaminicus</name>
    <dbReference type="NCBI Taxonomy" id="2816232"/>
    <lineage>
        <taxon>Bacteria</taxon>
        <taxon>Bacillati</taxon>
        <taxon>Actinomycetota</taxon>
        <taxon>Actinomycetes</taxon>
        <taxon>Kitasatosporales</taxon>
        <taxon>Streptomycetaceae</taxon>
        <taxon>Streptomyces</taxon>
    </lineage>
</organism>
<keyword evidence="3" id="KW-0479">Metal-binding</keyword>
<dbReference type="PROSITE" id="PS00079">
    <property type="entry name" value="MULTICOPPER_OXIDASE1"/>
    <property type="match status" value="1"/>
</dbReference>
<dbReference type="InterPro" id="IPR001117">
    <property type="entry name" value="Cu-oxidase_2nd"/>
</dbReference>
<comment type="subunit">
    <text evidence="2">Monomer.</text>
</comment>
<dbReference type="InterPro" id="IPR008972">
    <property type="entry name" value="Cupredoxin"/>
</dbReference>
<sequence>MIQRRSFLKAGAVVSGAIGGAGLLVPALSPTATAAATDLDPTTIPQFQQKMPVPPVLKPTSVSGTTSYYDVTMKEANAQILPGKLTRVRAYNGVFPGPVIKAESGQRVVVRQTNALGVPVSVHLHGAHVPESSDGSPMDVLAPGGGTKTYTYPNDQPHANLWFHDHAHHEESENVFRGLTGFYLLTDSVEKNLNLPSGSYDVPIAIRDARFHDAGQFAYTMGDIAGRTVILANGKPWPYFEVAARKYRFRLYNTANVRFFTLKLSDGSPFTQIGTDGGLLEKPYTTTSLALSPGERADIVIDFSKYPVGTTLVVENTEPGPPGTPMDLVGKVMQFRVTRTATDTSTVPATLRTLPALPAATVQRNIELLMDETGGEHAQAYINGKIYEMDRIDTEIQYGATEIWTVHNANARAPHNFHMHLVQFRVLERNGQPVVSGNDSGLKDTVSVKAGETVKIQATFTGYRGTYVYHCHMFDHAAMGMMANFRVV</sequence>
<feature type="domain" description="Plastocyanin-like" evidence="13">
    <location>
        <begin position="74"/>
        <end position="187"/>
    </location>
</feature>
<dbReference type="PROSITE" id="PS51318">
    <property type="entry name" value="TAT"/>
    <property type="match status" value="1"/>
</dbReference>
<dbReference type="InterPro" id="IPR045087">
    <property type="entry name" value="Cu-oxidase_fam"/>
</dbReference>
<dbReference type="Pfam" id="PF00394">
    <property type="entry name" value="Cu-oxidase"/>
    <property type="match status" value="1"/>
</dbReference>
<feature type="chain" id="PRO_5037463783" description="Multicopper oxidase CueO" evidence="10">
    <location>
        <begin position="35"/>
        <end position="488"/>
    </location>
</feature>
<reference evidence="14" key="1">
    <citation type="submission" date="2021-03" db="EMBL/GenBank/DDBJ databases">
        <title>Streptomyces strains.</title>
        <authorList>
            <person name="Lund M.B."/>
            <person name="Toerring T."/>
        </authorList>
    </citation>
    <scope>NUCLEOTIDE SEQUENCE</scope>
    <source>
        <strain evidence="14">JCM 4242</strain>
    </source>
</reference>
<keyword evidence="4" id="KW-0560">Oxidoreductase</keyword>
<feature type="domain" description="Plastocyanin-like" evidence="11">
    <location>
        <begin position="244"/>
        <end position="309"/>
    </location>
</feature>
<evidence type="ECO:0000256" key="2">
    <source>
        <dbReference type="ARBA" id="ARBA00011245"/>
    </source>
</evidence>
<dbReference type="AlphaFoldDB" id="A0A939JKA2"/>
<proteinExistence type="inferred from homology"/>
<dbReference type="GO" id="GO:0016491">
    <property type="term" value="F:oxidoreductase activity"/>
    <property type="evidence" value="ECO:0007669"/>
    <property type="project" value="UniProtKB-KW"/>
</dbReference>
<feature type="domain" description="Plastocyanin-like" evidence="12">
    <location>
        <begin position="373"/>
        <end position="487"/>
    </location>
</feature>
<comment type="similarity">
    <text evidence="1">Belongs to the multicopper oxidase family.</text>
</comment>
<dbReference type="PROSITE" id="PS00080">
    <property type="entry name" value="MULTICOPPER_OXIDASE2"/>
    <property type="match status" value="1"/>
</dbReference>
<evidence type="ECO:0000256" key="9">
    <source>
        <dbReference type="ARBA" id="ARBA00048092"/>
    </source>
</evidence>
<gene>
    <name evidence="14" type="ORF">J1792_03195</name>
</gene>
<dbReference type="PANTHER" id="PTHR48267">
    <property type="entry name" value="CUPREDOXIN SUPERFAMILY PROTEIN"/>
    <property type="match status" value="1"/>
</dbReference>
<dbReference type="Proteomes" id="UP000664781">
    <property type="component" value="Unassembled WGS sequence"/>
</dbReference>
<dbReference type="GO" id="GO:0005507">
    <property type="term" value="F:copper ion binding"/>
    <property type="evidence" value="ECO:0007669"/>
    <property type="project" value="InterPro"/>
</dbReference>
<comment type="catalytic activity">
    <reaction evidence="9">
        <text>4 Cu(+) + O2 + 4 H(+) = 4 Cu(2+) + 2 H2O</text>
        <dbReference type="Rhea" id="RHEA:30083"/>
        <dbReference type="ChEBI" id="CHEBI:15377"/>
        <dbReference type="ChEBI" id="CHEBI:15378"/>
        <dbReference type="ChEBI" id="CHEBI:15379"/>
        <dbReference type="ChEBI" id="CHEBI:29036"/>
        <dbReference type="ChEBI" id="CHEBI:49552"/>
        <dbReference type="EC" id="1.16.3.4"/>
    </reaction>
    <physiologicalReaction direction="left-to-right" evidence="9">
        <dbReference type="Rhea" id="RHEA:30084"/>
    </physiologicalReaction>
</comment>
<accession>A0A939JKA2</accession>
<evidence type="ECO:0000313" key="14">
    <source>
        <dbReference type="EMBL" id="MBO0651836.1"/>
    </source>
</evidence>
<evidence type="ECO:0000313" key="15">
    <source>
        <dbReference type="Proteomes" id="UP000664781"/>
    </source>
</evidence>
<dbReference type="InterPro" id="IPR011706">
    <property type="entry name" value="Cu-oxidase_C"/>
</dbReference>
<dbReference type="InterPro" id="IPR011707">
    <property type="entry name" value="Cu-oxidase-like_N"/>
</dbReference>
<dbReference type="EC" id="1.16.3.4" evidence="5"/>
<dbReference type="InterPro" id="IPR002355">
    <property type="entry name" value="Cu_oxidase_Cu_BS"/>
</dbReference>
<evidence type="ECO:0000259" key="12">
    <source>
        <dbReference type="Pfam" id="PF07731"/>
    </source>
</evidence>
<keyword evidence="15" id="KW-1185">Reference proteome</keyword>
<dbReference type="Pfam" id="PF07732">
    <property type="entry name" value="Cu-oxidase_3"/>
    <property type="match status" value="1"/>
</dbReference>
<dbReference type="Gene3D" id="2.60.40.420">
    <property type="entry name" value="Cupredoxins - blue copper proteins"/>
    <property type="match status" value="3"/>
</dbReference>
<feature type="signal peptide" evidence="10">
    <location>
        <begin position="1"/>
        <end position="34"/>
    </location>
</feature>
<dbReference type="Pfam" id="PF07731">
    <property type="entry name" value="Cu-oxidase_2"/>
    <property type="match status" value="1"/>
</dbReference>
<keyword evidence="10" id="KW-0732">Signal</keyword>
<protein>
    <recommendedName>
        <fullName evidence="6">Multicopper oxidase CueO</fullName>
        <ecNumber evidence="5">1.16.3.4</ecNumber>
    </recommendedName>
    <alternativeName>
        <fullName evidence="7">Copper efflux oxidase</fullName>
    </alternativeName>
    <alternativeName>
        <fullName evidence="8">Cuprous oxidase</fullName>
    </alternativeName>
</protein>
<evidence type="ECO:0000259" key="13">
    <source>
        <dbReference type="Pfam" id="PF07732"/>
    </source>
</evidence>
<dbReference type="CDD" id="cd13890">
    <property type="entry name" value="CuRO_3_CueO_FtsP"/>
    <property type="match status" value="1"/>
</dbReference>